<proteinExistence type="predicted"/>
<reference evidence="1" key="1">
    <citation type="journal article" date="2023" name="Insect Mol. Biol.">
        <title>Genome sequencing provides insights into the evolution of gene families encoding plant cell wall-degrading enzymes in longhorned beetles.</title>
        <authorList>
            <person name="Shin N.R."/>
            <person name="Okamura Y."/>
            <person name="Kirsch R."/>
            <person name="Pauchet Y."/>
        </authorList>
    </citation>
    <scope>NUCLEOTIDE SEQUENCE</scope>
    <source>
        <strain evidence="1">AMC_N1</strain>
    </source>
</reference>
<dbReference type="PANTHER" id="PTHR47412:SF1">
    <property type="entry name" value="FI01434P-RELATED"/>
    <property type="match status" value="1"/>
</dbReference>
<name>A0AAV8YM70_9CUCU</name>
<gene>
    <name evidence="1" type="ORF">NQ318_006583</name>
</gene>
<feature type="non-terminal residue" evidence="1">
    <location>
        <position position="1"/>
    </location>
</feature>
<sequence length="167" mass="18819">VAVGRKMIATRHSGTQRHEIGYPIIENSNFIFANVGSSIDNSSLVNIINCSNVVLEQNVYQRGNFVVFQNYIVAEKQFRCNESITLTSPGDYRFLDNVAPLVERWQGPISVALYAPGYDFFTTLQCIAYLRTCETALIREYVTFHLFFEHGHFPSKVGQGQSIQGVS</sequence>
<organism evidence="1 2">
    <name type="scientific">Aromia moschata</name>
    <dbReference type="NCBI Taxonomy" id="1265417"/>
    <lineage>
        <taxon>Eukaryota</taxon>
        <taxon>Metazoa</taxon>
        <taxon>Ecdysozoa</taxon>
        <taxon>Arthropoda</taxon>
        <taxon>Hexapoda</taxon>
        <taxon>Insecta</taxon>
        <taxon>Pterygota</taxon>
        <taxon>Neoptera</taxon>
        <taxon>Endopterygota</taxon>
        <taxon>Coleoptera</taxon>
        <taxon>Polyphaga</taxon>
        <taxon>Cucujiformia</taxon>
        <taxon>Chrysomeloidea</taxon>
        <taxon>Cerambycidae</taxon>
        <taxon>Cerambycinae</taxon>
        <taxon>Callichromatini</taxon>
        <taxon>Aromia</taxon>
    </lineage>
</organism>
<dbReference type="Pfam" id="PF13896">
    <property type="entry name" value="Glyco_transf_49"/>
    <property type="match status" value="1"/>
</dbReference>
<dbReference type="PANTHER" id="PTHR47412">
    <property type="entry name" value="FI01434P-RELATED"/>
    <property type="match status" value="1"/>
</dbReference>
<dbReference type="EMBL" id="JAPWTK010000063">
    <property type="protein sequence ID" value="KAJ8952966.1"/>
    <property type="molecule type" value="Genomic_DNA"/>
</dbReference>
<protein>
    <submittedName>
        <fullName evidence="1">Uncharacterized protein</fullName>
    </submittedName>
</protein>
<comment type="caution">
    <text evidence="1">The sequence shown here is derived from an EMBL/GenBank/DDBJ whole genome shotgun (WGS) entry which is preliminary data.</text>
</comment>
<dbReference type="AlphaFoldDB" id="A0AAV8YM70"/>
<keyword evidence="2" id="KW-1185">Reference proteome</keyword>
<evidence type="ECO:0000313" key="1">
    <source>
        <dbReference type="EMBL" id="KAJ8952966.1"/>
    </source>
</evidence>
<accession>A0AAV8YM70</accession>
<evidence type="ECO:0000313" key="2">
    <source>
        <dbReference type="Proteomes" id="UP001162162"/>
    </source>
</evidence>
<dbReference type="Proteomes" id="UP001162162">
    <property type="component" value="Unassembled WGS sequence"/>
</dbReference>